<name>A0AAE1PHH9_9EUCA</name>
<evidence type="ECO:0000313" key="2">
    <source>
        <dbReference type="Proteomes" id="UP001292094"/>
    </source>
</evidence>
<dbReference type="AlphaFoldDB" id="A0AAE1PHH9"/>
<dbReference type="Proteomes" id="UP001292094">
    <property type="component" value="Unassembled WGS sequence"/>
</dbReference>
<proteinExistence type="predicted"/>
<organism evidence="1 2">
    <name type="scientific">Petrolisthes manimaculis</name>
    <dbReference type="NCBI Taxonomy" id="1843537"/>
    <lineage>
        <taxon>Eukaryota</taxon>
        <taxon>Metazoa</taxon>
        <taxon>Ecdysozoa</taxon>
        <taxon>Arthropoda</taxon>
        <taxon>Crustacea</taxon>
        <taxon>Multicrustacea</taxon>
        <taxon>Malacostraca</taxon>
        <taxon>Eumalacostraca</taxon>
        <taxon>Eucarida</taxon>
        <taxon>Decapoda</taxon>
        <taxon>Pleocyemata</taxon>
        <taxon>Anomura</taxon>
        <taxon>Galatheoidea</taxon>
        <taxon>Porcellanidae</taxon>
        <taxon>Petrolisthes</taxon>
    </lineage>
</organism>
<sequence length="84" mass="9830">MYTMNSERKSKPPGAFKTYVDFEEFQERPIDVPDKVVDDRVEPYLLPSEYQFPLCCSALYTVPFVLSYKSPMEKLRYLALSSSF</sequence>
<dbReference type="EMBL" id="JAWZYT010001903">
    <property type="protein sequence ID" value="KAK4308311.1"/>
    <property type="molecule type" value="Genomic_DNA"/>
</dbReference>
<reference evidence="1" key="1">
    <citation type="submission" date="2023-11" db="EMBL/GenBank/DDBJ databases">
        <title>Genome assemblies of two species of porcelain crab, Petrolisthes cinctipes and Petrolisthes manimaculis (Anomura: Porcellanidae).</title>
        <authorList>
            <person name="Angst P."/>
        </authorList>
    </citation>
    <scope>NUCLEOTIDE SEQUENCE</scope>
    <source>
        <strain evidence="1">PB745_02</strain>
        <tissue evidence="1">Gill</tissue>
    </source>
</reference>
<protein>
    <submittedName>
        <fullName evidence="1">Uncharacterized protein</fullName>
    </submittedName>
</protein>
<gene>
    <name evidence="1" type="ORF">Pmani_019992</name>
</gene>
<comment type="caution">
    <text evidence="1">The sequence shown here is derived from an EMBL/GenBank/DDBJ whole genome shotgun (WGS) entry which is preliminary data.</text>
</comment>
<evidence type="ECO:0000313" key="1">
    <source>
        <dbReference type="EMBL" id="KAK4308311.1"/>
    </source>
</evidence>
<accession>A0AAE1PHH9</accession>
<keyword evidence="2" id="KW-1185">Reference proteome</keyword>